<reference evidence="2 3" key="1">
    <citation type="submission" date="2013-12" db="EMBL/GenBank/DDBJ databases">
        <title>Draft genome of the parsitic nematode Ancylostoma duodenale.</title>
        <authorList>
            <person name="Mitreva M."/>
        </authorList>
    </citation>
    <scope>NUCLEOTIDE SEQUENCE [LARGE SCALE GENOMIC DNA]</scope>
    <source>
        <strain evidence="2 3">Zhejiang</strain>
    </source>
</reference>
<evidence type="ECO:0000313" key="2">
    <source>
        <dbReference type="EMBL" id="KIH54527.1"/>
    </source>
</evidence>
<dbReference type="SUPFAM" id="SSF109925">
    <property type="entry name" value="Lissencephaly-1 protein (Lis-1, PAF-AH alpha) N-terminal domain"/>
    <property type="match status" value="2"/>
</dbReference>
<dbReference type="InterPro" id="IPR037190">
    <property type="entry name" value="LIS1_N"/>
</dbReference>
<feature type="region of interest" description="Disordered" evidence="1">
    <location>
        <begin position="62"/>
        <end position="88"/>
    </location>
</feature>
<protein>
    <submittedName>
        <fullName evidence="2">Uncharacterized protein</fullName>
    </submittedName>
</protein>
<dbReference type="Gene3D" id="1.20.960.30">
    <property type="match status" value="2"/>
</dbReference>
<dbReference type="AlphaFoldDB" id="A0A0C2CXG0"/>
<sequence length="88" mass="10090">SENDHKTMSGMLEKKWTSVLRLQKKSENDHKTMSGMLEKKWTSVLRLQKKVNDLEAKLAEAEKEISHGAPSRIHKTPPLSWNPHCNSP</sequence>
<evidence type="ECO:0000256" key="1">
    <source>
        <dbReference type="SAM" id="MobiDB-lite"/>
    </source>
</evidence>
<keyword evidence="3" id="KW-1185">Reference proteome</keyword>
<dbReference type="EMBL" id="KN738964">
    <property type="protein sequence ID" value="KIH54527.1"/>
    <property type="molecule type" value="Genomic_DNA"/>
</dbReference>
<organism evidence="2 3">
    <name type="scientific">Ancylostoma duodenale</name>
    <dbReference type="NCBI Taxonomy" id="51022"/>
    <lineage>
        <taxon>Eukaryota</taxon>
        <taxon>Metazoa</taxon>
        <taxon>Ecdysozoa</taxon>
        <taxon>Nematoda</taxon>
        <taxon>Chromadorea</taxon>
        <taxon>Rhabditida</taxon>
        <taxon>Rhabditina</taxon>
        <taxon>Rhabditomorpha</taxon>
        <taxon>Strongyloidea</taxon>
        <taxon>Ancylostomatidae</taxon>
        <taxon>Ancylostomatinae</taxon>
        <taxon>Ancylostoma</taxon>
    </lineage>
</organism>
<gene>
    <name evidence="2" type="ORF">ANCDUO_15325</name>
</gene>
<feature type="non-terminal residue" evidence="2">
    <location>
        <position position="1"/>
    </location>
</feature>
<dbReference type="Proteomes" id="UP000054047">
    <property type="component" value="Unassembled WGS sequence"/>
</dbReference>
<dbReference type="OrthoDB" id="674604at2759"/>
<accession>A0A0C2CXG0</accession>
<name>A0A0C2CXG0_9BILA</name>
<evidence type="ECO:0000313" key="3">
    <source>
        <dbReference type="Proteomes" id="UP000054047"/>
    </source>
</evidence>
<proteinExistence type="predicted"/>